<proteinExistence type="predicted"/>
<accession>A0A0F0GQY4</accession>
<reference evidence="1 2" key="1">
    <citation type="submission" date="2015-02" db="EMBL/GenBank/DDBJ databases">
        <authorList>
            <person name="Ju K.-S."/>
            <person name="Doroghazi J.R."/>
            <person name="Metcalf W."/>
        </authorList>
    </citation>
    <scope>NUCLEOTIDE SEQUENCE [LARGE SCALE GENOMIC DNA]</scope>
    <source>
        <strain evidence="1 2">NRRL B-16140</strain>
    </source>
</reference>
<sequence length="197" mass="22281">MSSDFFVGRAGTWYSPIWNASFGVFDWVLERIADLTADPGVEAAVRDALGHHFKMFDLSWYPDEQAAEIVRVILGPLREELPGENEIVRGRVAELITMAEGWEAATDVFPVFLPWRFQRQENGETVRYHVDDRPLDIVFTGVRVVELPDELLNPEISVSDEGYVIRARRFDAVVPADGLRLLGDPYNGPLEHRLGAQ</sequence>
<gene>
    <name evidence="1" type="ORF">UK23_27760</name>
</gene>
<protein>
    <submittedName>
        <fullName evidence="1">Uncharacterized protein</fullName>
    </submittedName>
</protein>
<dbReference type="EMBL" id="JYJG01000226">
    <property type="protein sequence ID" value="KJK44981.1"/>
    <property type="molecule type" value="Genomic_DNA"/>
</dbReference>
<organism evidence="1 2">
    <name type="scientific">Lentzea aerocolonigenes</name>
    <name type="common">Lechevalieria aerocolonigenes</name>
    <name type="synonym">Saccharothrix aerocolonigenes</name>
    <dbReference type="NCBI Taxonomy" id="68170"/>
    <lineage>
        <taxon>Bacteria</taxon>
        <taxon>Bacillati</taxon>
        <taxon>Actinomycetota</taxon>
        <taxon>Actinomycetes</taxon>
        <taxon>Pseudonocardiales</taxon>
        <taxon>Pseudonocardiaceae</taxon>
        <taxon>Lentzea</taxon>
    </lineage>
</organism>
<dbReference type="OrthoDB" id="3697054at2"/>
<evidence type="ECO:0000313" key="1">
    <source>
        <dbReference type="EMBL" id="KJK44981.1"/>
    </source>
</evidence>
<dbReference type="Proteomes" id="UP000033393">
    <property type="component" value="Unassembled WGS sequence"/>
</dbReference>
<dbReference type="PATRIC" id="fig|68170.10.peg.7118"/>
<dbReference type="RefSeq" id="WP_045314600.1">
    <property type="nucleotide sequence ID" value="NZ_JYJG01000226.1"/>
</dbReference>
<name>A0A0F0GQY4_LENAE</name>
<comment type="caution">
    <text evidence="1">The sequence shown here is derived from an EMBL/GenBank/DDBJ whole genome shotgun (WGS) entry which is preliminary data.</text>
</comment>
<dbReference type="AlphaFoldDB" id="A0A0F0GQY4"/>
<keyword evidence="2" id="KW-1185">Reference proteome</keyword>
<evidence type="ECO:0000313" key="2">
    <source>
        <dbReference type="Proteomes" id="UP000033393"/>
    </source>
</evidence>